<dbReference type="InterPro" id="IPR003719">
    <property type="entry name" value="Phenazine_PhzF-like"/>
</dbReference>
<dbReference type="EMBL" id="DS268433">
    <property type="protein sequence ID" value="EFO97856.1"/>
    <property type="molecule type" value="Genomic_DNA"/>
</dbReference>
<dbReference type="GO" id="GO:0005737">
    <property type="term" value="C:cytoplasm"/>
    <property type="evidence" value="ECO:0007669"/>
    <property type="project" value="TreeGrafter"/>
</dbReference>
<dbReference type="RefSeq" id="XP_003106554.2">
    <property type="nucleotide sequence ID" value="XM_003106506.2"/>
</dbReference>
<gene>
    <name evidence="4" type="ORF">CRE_15959</name>
</gene>
<dbReference type="KEGG" id="crq:GCK72_020791"/>
<keyword evidence="2" id="KW-0413">Isomerase</keyword>
<dbReference type="OrthoDB" id="75169at2759"/>
<evidence type="ECO:0000256" key="1">
    <source>
        <dbReference type="ARBA" id="ARBA00008270"/>
    </source>
</evidence>
<dbReference type="GeneID" id="9808880"/>
<accession>E3MBS5</accession>
<organism evidence="5">
    <name type="scientific">Caenorhabditis remanei</name>
    <name type="common">Caenorhabditis vulgaris</name>
    <dbReference type="NCBI Taxonomy" id="31234"/>
    <lineage>
        <taxon>Eukaryota</taxon>
        <taxon>Metazoa</taxon>
        <taxon>Ecdysozoa</taxon>
        <taxon>Nematoda</taxon>
        <taxon>Chromadorea</taxon>
        <taxon>Rhabditida</taxon>
        <taxon>Rhabditina</taxon>
        <taxon>Rhabditomorpha</taxon>
        <taxon>Rhabditoidea</taxon>
        <taxon>Rhabditidae</taxon>
        <taxon>Peloderinae</taxon>
        <taxon>Caenorhabditis</taxon>
    </lineage>
</organism>
<dbReference type="PANTHER" id="PTHR13774">
    <property type="entry name" value="PHENAZINE BIOSYNTHESIS PROTEIN"/>
    <property type="match status" value="1"/>
</dbReference>
<dbReference type="Gene3D" id="3.10.310.10">
    <property type="entry name" value="Diaminopimelate Epimerase, Chain A, domain 1"/>
    <property type="match status" value="2"/>
</dbReference>
<evidence type="ECO:0000313" key="4">
    <source>
        <dbReference type="EMBL" id="EFO97856.1"/>
    </source>
</evidence>
<dbReference type="eggNOG" id="KOG3033">
    <property type="taxonomic scope" value="Eukaryota"/>
</dbReference>
<name>E3MBS5_CAERE</name>
<dbReference type="InParanoid" id="E3MBS5"/>
<comment type="similarity">
    <text evidence="1">Belongs to the PhzF family.</text>
</comment>
<keyword evidence="5" id="KW-1185">Reference proteome</keyword>
<dbReference type="GO" id="GO:0016853">
    <property type="term" value="F:isomerase activity"/>
    <property type="evidence" value="ECO:0007669"/>
    <property type="project" value="UniProtKB-KW"/>
</dbReference>
<dbReference type="AlphaFoldDB" id="E3MBS5"/>
<dbReference type="PANTHER" id="PTHR13774:SF17">
    <property type="entry name" value="PHENAZINE BIOSYNTHESIS-LIKE DOMAIN-CONTAINING PROTEIN"/>
    <property type="match status" value="1"/>
</dbReference>
<evidence type="ECO:0000313" key="5">
    <source>
        <dbReference type="Proteomes" id="UP000008281"/>
    </source>
</evidence>
<dbReference type="NCBIfam" id="TIGR00654">
    <property type="entry name" value="PhzF_family"/>
    <property type="match status" value="1"/>
</dbReference>
<evidence type="ECO:0000256" key="3">
    <source>
        <dbReference type="PIRSR" id="PIRSR016184-1"/>
    </source>
</evidence>
<dbReference type="SUPFAM" id="SSF54506">
    <property type="entry name" value="Diaminopimelate epimerase-like"/>
    <property type="match status" value="1"/>
</dbReference>
<evidence type="ECO:0000256" key="2">
    <source>
        <dbReference type="ARBA" id="ARBA00023235"/>
    </source>
</evidence>
<dbReference type="Pfam" id="PF02567">
    <property type="entry name" value="PhzC-PhzF"/>
    <property type="match status" value="2"/>
</dbReference>
<dbReference type="CTD" id="9808880"/>
<proteinExistence type="inferred from homology"/>
<protein>
    <submittedName>
        <fullName evidence="4">Uncharacterized protein</fullName>
    </submittedName>
</protein>
<dbReference type="Proteomes" id="UP000008281">
    <property type="component" value="Unassembled WGS sequence"/>
</dbReference>
<feature type="active site" evidence="3">
    <location>
        <position position="46"/>
    </location>
</feature>
<dbReference type="PIRSF" id="PIRSF016184">
    <property type="entry name" value="PhzC_PhzF"/>
    <property type="match status" value="1"/>
</dbReference>
<dbReference type="HOGENOM" id="CLU_048756_2_0_1"/>
<reference evidence="4" key="1">
    <citation type="submission" date="2007-07" db="EMBL/GenBank/DDBJ databases">
        <title>PCAP assembly of the Caenorhabditis remanei genome.</title>
        <authorList>
            <consortium name="The Caenorhabditis remanei Sequencing Consortium"/>
            <person name="Wilson R.K."/>
        </authorList>
    </citation>
    <scope>NUCLEOTIDE SEQUENCE [LARGE SCALE GENOMIC DNA]</scope>
    <source>
        <strain evidence="4">PB4641</strain>
    </source>
</reference>
<dbReference type="STRING" id="31234.E3MBS5"/>
<dbReference type="OMA" id="DWALRWF"/>
<sequence length="318" mass="35174">MPYPSFIVDAFTTTRFAGNPAAVCLIPEALDEKEHRKIAAEFNLSETAFPVPISSVPPTPKDYKQSSTFSLRWFTPTTEVPLCGHATLATAHVLFNEIGNSNDELKFETKSGVLTVKKGAEGLLEMDFPKYDLNSIRFNELINPLADKFSEIDAPPFLFEVIKCLIPNKIVIESVIYAPKYGGVVVIIDPDTTKSEFEAFKIDAAKALVLHDGSFVRGLAISLRPSNPVAQGFIDSKNEPYDYACRYFGPWDGVIEDPATGSAQCVIAPFWEKITGKKELYGFQAFPGRGAQFRLHLKEDRVILKGSPVSVLRGEIVY</sequence>